<evidence type="ECO:0000313" key="9">
    <source>
        <dbReference type="Proteomes" id="UP000661077"/>
    </source>
</evidence>
<keyword evidence="3 4" id="KW-0597">Phosphoprotein</keyword>
<dbReference type="CDD" id="cd17546">
    <property type="entry name" value="REC_hyHK_CKI1_RcsC-like"/>
    <property type="match status" value="1"/>
</dbReference>
<feature type="domain" description="Histidine kinase" evidence="6">
    <location>
        <begin position="870"/>
        <end position="1091"/>
    </location>
</feature>
<evidence type="ECO:0000256" key="5">
    <source>
        <dbReference type="SAM" id="SignalP"/>
    </source>
</evidence>
<dbReference type="SUPFAM" id="SSF52172">
    <property type="entry name" value="CheY-like"/>
    <property type="match status" value="2"/>
</dbReference>
<dbReference type="PRINTS" id="PR00344">
    <property type="entry name" value="BCTRLSENSOR"/>
</dbReference>
<evidence type="ECO:0000256" key="2">
    <source>
        <dbReference type="ARBA" id="ARBA00012438"/>
    </source>
</evidence>
<sequence length="1381" mass="151894">MAHRGLRCIAALLACAVFTTAQAAPPVPEVRPMYFEHLTMRDGLSQSTVMSILQDSQGFLWLATESGLDRYDGYSIREYRRERGNEHGLASDYIWSVAEDARGDLWLATRGGGVARWDRRHDRFQQFRHDPNNPHSLGDDAVRTLHIDAAGMIWAGLERQGLDMLDPRTGRVRHFRNEPGNARSLPSNGVFALYSDRAGRLWVGTDHGLSRYEPDTNDFSNDVALGSPLDGSRVRAILEDHAGALWVGTFERGLHRIDPSTGEVTSFRRDANNPRSISSDRVRALMQDDAQRLWIATSDGLNLFQPSSQTFVRYGRDPDNQHSLRDDDVMSLYQDRGGVLWVGTRAGGASHWSPKSWTLGHYRSSLFANTAVNAFADDGEGTVWVGTADGLVEIDTIQRTERRYTRESSGPLRLPDNGVMALLHDRDGALWIGTMSGGLARFDVKSGTLRTYPSVPGDPTTLPVDGVMCVYEARDGTIWVGTYGGGLARIDRATGNLTRYPYGTDTSSLSNPGASAIVEDVRGNLWIGTIGGGLNLLDPRTGRFHHFRRNDRDPSSLSDDTVYALHIDPSGTLWVGTAGGGLDRVVGGSDEPDAVRFRRDERLTNMPSQVVYGIESDREGHLWLSTNNGLVRIDPRSGSNRLFREPHGLQADEFNFNAHYRGRDGTLYFGGNGGFNAFLPDAEPSPAPPPRVALTSVAILNQHLPFAEFPGADRPLVLAHDDKLVTFEFAALDFMSPANNRYLYRLEGFDPDWVEAGSAHRATYTNLDAGEYIFRVRASNADGTWSEQDLTIPVHVTAAWWNTFVARVIYLAIVVCALLYVGRLLRLRRTRELMHKRQLEEMVAVRTRELEERNHQLQVLSRAKSDFVARMNHELRTPMNGVLGLSELLLDTRLDPVQRRFADGIHRSADSLLAIVDDVLDFSKLEAGRLQLAPVDCDLVLLVEQTAEMLAARASGKNIELMCDTPPRPLPRVRVDVVRLRQVLVNLGGNAVKFTESGEVTLRVSSPGVEGDRLRVRIDVADTGIGIAPENQARIFEEFVQEDASTTRRYGGTGLGLAIARQLVDLMGGKLSLASTPGAGSTFTVDLSLQLAEADAQAPAPFAEVVGLRVLVADDNAAVRRFLAHTLDEWGAHATGVGSFAEVMRELRATAYNAMVIDHSLLDGASIQQLQAVIAERAVRPRIIRLASFVNLGPTPRNDLQWLDAEVTKPVRLQQLQRTLIGDASVDTSQIGAHPVPMKPLAPGVRVLVVEDQALNRDVAEGMLSSLGVDVDTAHDGQHALEMLERTSYDVVLMDCRMPVMDGFAATTEWRRREGTGRHIPVIALTADTTSAAREACFAAGMDDYLGKPFSRATLRAALARWVPSKPSVTDAAMRSSSAEG</sequence>
<dbReference type="SMART" id="SM00387">
    <property type="entry name" value="HATPase_c"/>
    <property type="match status" value="1"/>
</dbReference>
<dbReference type="RefSeq" id="WP_203166675.1">
    <property type="nucleotide sequence ID" value="NZ_JAEVLS010000002.1"/>
</dbReference>
<dbReference type="EC" id="2.7.13.3" evidence="2"/>
<dbReference type="InterPro" id="IPR003661">
    <property type="entry name" value="HisK_dim/P_dom"/>
</dbReference>
<reference evidence="8 9" key="1">
    <citation type="journal article" date="2021" name="Int. J. Syst. Evol. Microbiol.">
        <title>Steroidobacter gossypii sp. nov., isolated from soil of cotton cropping field.</title>
        <authorList>
            <person name="Huang R."/>
            <person name="Yang S."/>
            <person name="Zhen C."/>
            <person name="Liu W."/>
        </authorList>
    </citation>
    <scope>NUCLEOTIDE SEQUENCE [LARGE SCALE GENOMIC DNA]</scope>
    <source>
        <strain evidence="8 9">S1-65</strain>
    </source>
</reference>
<dbReference type="InterPro" id="IPR036097">
    <property type="entry name" value="HisK_dim/P_sf"/>
</dbReference>
<dbReference type="InterPro" id="IPR011006">
    <property type="entry name" value="CheY-like_superfamily"/>
</dbReference>
<dbReference type="InterPro" id="IPR011110">
    <property type="entry name" value="Reg_prop"/>
</dbReference>
<proteinExistence type="predicted"/>
<dbReference type="SMART" id="SM00448">
    <property type="entry name" value="REC"/>
    <property type="match status" value="2"/>
</dbReference>
<evidence type="ECO:0000256" key="3">
    <source>
        <dbReference type="ARBA" id="ARBA00022553"/>
    </source>
</evidence>
<comment type="caution">
    <text evidence="8">The sequence shown here is derived from an EMBL/GenBank/DDBJ whole genome shotgun (WGS) entry which is preliminary data.</text>
</comment>
<dbReference type="SUPFAM" id="SSF47384">
    <property type="entry name" value="Homodimeric domain of signal transducing histidine kinase"/>
    <property type="match status" value="1"/>
</dbReference>
<dbReference type="InterPro" id="IPR011123">
    <property type="entry name" value="Y_Y_Y"/>
</dbReference>
<dbReference type="Gene3D" id="1.10.287.130">
    <property type="match status" value="1"/>
</dbReference>
<dbReference type="PROSITE" id="PS50109">
    <property type="entry name" value="HIS_KIN"/>
    <property type="match status" value="1"/>
</dbReference>
<dbReference type="EMBL" id="JAEVLS010000002">
    <property type="protein sequence ID" value="MBM0104681.1"/>
    <property type="molecule type" value="Genomic_DNA"/>
</dbReference>
<dbReference type="Proteomes" id="UP000661077">
    <property type="component" value="Unassembled WGS sequence"/>
</dbReference>
<dbReference type="Gene3D" id="3.40.50.2300">
    <property type="match status" value="2"/>
</dbReference>
<dbReference type="CDD" id="cd16922">
    <property type="entry name" value="HATPase_EvgS-ArcB-TorS-like"/>
    <property type="match status" value="1"/>
</dbReference>
<name>A0ABS1WUM1_9GAMM</name>
<dbReference type="Pfam" id="PF07495">
    <property type="entry name" value="Y_Y_Y"/>
    <property type="match status" value="1"/>
</dbReference>
<dbReference type="InterPro" id="IPR015943">
    <property type="entry name" value="WD40/YVTN_repeat-like_dom_sf"/>
</dbReference>
<evidence type="ECO:0000313" key="8">
    <source>
        <dbReference type="EMBL" id="MBM0104681.1"/>
    </source>
</evidence>
<feature type="domain" description="Response regulatory" evidence="7">
    <location>
        <begin position="1109"/>
        <end position="1224"/>
    </location>
</feature>
<dbReference type="Gene3D" id="2.60.40.10">
    <property type="entry name" value="Immunoglobulins"/>
    <property type="match status" value="1"/>
</dbReference>
<keyword evidence="9" id="KW-1185">Reference proteome</keyword>
<feature type="signal peptide" evidence="5">
    <location>
        <begin position="1"/>
        <end position="23"/>
    </location>
</feature>
<dbReference type="Pfam" id="PF02518">
    <property type="entry name" value="HATPase_c"/>
    <property type="match status" value="1"/>
</dbReference>
<dbReference type="InterPro" id="IPR005467">
    <property type="entry name" value="His_kinase_dom"/>
</dbReference>
<dbReference type="CDD" id="cd00082">
    <property type="entry name" value="HisKA"/>
    <property type="match status" value="1"/>
</dbReference>
<dbReference type="InterPro" id="IPR004358">
    <property type="entry name" value="Sig_transdc_His_kin-like_C"/>
</dbReference>
<dbReference type="InterPro" id="IPR001789">
    <property type="entry name" value="Sig_transdc_resp-reg_receiver"/>
</dbReference>
<dbReference type="Gene3D" id="2.130.10.10">
    <property type="entry name" value="YVTN repeat-like/Quinoprotein amine dehydrogenase"/>
    <property type="match status" value="6"/>
</dbReference>
<dbReference type="InterPro" id="IPR013783">
    <property type="entry name" value="Ig-like_fold"/>
</dbReference>
<dbReference type="InterPro" id="IPR036890">
    <property type="entry name" value="HATPase_C_sf"/>
</dbReference>
<gene>
    <name evidence="8" type="ORF">JM946_07980</name>
</gene>
<dbReference type="SMART" id="SM00388">
    <property type="entry name" value="HisKA"/>
    <property type="match status" value="1"/>
</dbReference>
<dbReference type="Pfam" id="PF00072">
    <property type="entry name" value="Response_reg"/>
    <property type="match status" value="1"/>
</dbReference>
<evidence type="ECO:0000256" key="1">
    <source>
        <dbReference type="ARBA" id="ARBA00000085"/>
    </source>
</evidence>
<feature type="domain" description="Response regulatory" evidence="7">
    <location>
        <begin position="1246"/>
        <end position="1363"/>
    </location>
</feature>
<feature type="modified residue" description="4-aspartylphosphate" evidence="4">
    <location>
        <position position="1295"/>
    </location>
</feature>
<dbReference type="SUPFAM" id="SSF55874">
    <property type="entry name" value="ATPase domain of HSP90 chaperone/DNA topoisomerase II/histidine kinase"/>
    <property type="match status" value="1"/>
</dbReference>
<keyword evidence="5" id="KW-0732">Signal</keyword>
<dbReference type="PANTHER" id="PTHR43547">
    <property type="entry name" value="TWO-COMPONENT HISTIDINE KINASE"/>
    <property type="match status" value="1"/>
</dbReference>
<comment type="catalytic activity">
    <reaction evidence="1">
        <text>ATP + protein L-histidine = ADP + protein N-phospho-L-histidine.</text>
        <dbReference type="EC" id="2.7.13.3"/>
    </reaction>
</comment>
<feature type="chain" id="PRO_5047212174" description="histidine kinase" evidence="5">
    <location>
        <begin position="24"/>
        <end position="1381"/>
    </location>
</feature>
<dbReference type="SUPFAM" id="SSF63829">
    <property type="entry name" value="Calcium-dependent phosphotriesterase"/>
    <property type="match status" value="3"/>
</dbReference>
<dbReference type="PANTHER" id="PTHR43547:SF2">
    <property type="entry name" value="HYBRID SIGNAL TRANSDUCTION HISTIDINE KINASE C"/>
    <property type="match status" value="1"/>
</dbReference>
<accession>A0ABS1WUM1</accession>
<feature type="modified residue" description="4-aspartylphosphate" evidence="4">
    <location>
        <position position="1158"/>
    </location>
</feature>
<protein>
    <recommendedName>
        <fullName evidence="2">histidine kinase</fullName>
        <ecNumber evidence="2">2.7.13.3</ecNumber>
    </recommendedName>
</protein>
<dbReference type="Pfam" id="PF00512">
    <property type="entry name" value="HisKA"/>
    <property type="match status" value="1"/>
</dbReference>
<dbReference type="CDD" id="cd00146">
    <property type="entry name" value="PKD"/>
    <property type="match status" value="1"/>
</dbReference>
<evidence type="ECO:0000259" key="7">
    <source>
        <dbReference type="PROSITE" id="PS50110"/>
    </source>
</evidence>
<dbReference type="InterPro" id="IPR003594">
    <property type="entry name" value="HATPase_dom"/>
</dbReference>
<dbReference type="PROSITE" id="PS50110">
    <property type="entry name" value="RESPONSE_REGULATORY"/>
    <property type="match status" value="2"/>
</dbReference>
<evidence type="ECO:0000256" key="4">
    <source>
        <dbReference type="PROSITE-ProRule" id="PRU00169"/>
    </source>
</evidence>
<evidence type="ECO:0000259" key="6">
    <source>
        <dbReference type="PROSITE" id="PS50109"/>
    </source>
</evidence>
<dbReference type="Gene3D" id="3.30.565.10">
    <property type="entry name" value="Histidine kinase-like ATPase, C-terminal domain"/>
    <property type="match status" value="1"/>
</dbReference>
<organism evidence="8 9">
    <name type="scientific">Steroidobacter gossypii</name>
    <dbReference type="NCBI Taxonomy" id="2805490"/>
    <lineage>
        <taxon>Bacteria</taxon>
        <taxon>Pseudomonadati</taxon>
        <taxon>Pseudomonadota</taxon>
        <taxon>Gammaproteobacteria</taxon>
        <taxon>Steroidobacterales</taxon>
        <taxon>Steroidobacteraceae</taxon>
        <taxon>Steroidobacter</taxon>
    </lineage>
</organism>
<dbReference type="Pfam" id="PF07494">
    <property type="entry name" value="Reg_prop"/>
    <property type="match status" value="8"/>
</dbReference>